<keyword evidence="6" id="KW-0436">Ligase</keyword>
<feature type="domain" description="Acetyl-coenzyme A synthetase N-terminal" evidence="5">
    <location>
        <begin position="6"/>
        <end position="60"/>
    </location>
</feature>
<dbReference type="EMBL" id="LQBM01000004">
    <property type="protein sequence ID" value="KUG57670.1"/>
    <property type="molecule type" value="Genomic_DNA"/>
</dbReference>
<evidence type="ECO:0000259" key="3">
    <source>
        <dbReference type="Pfam" id="PF00501"/>
    </source>
</evidence>
<dbReference type="InterPro" id="IPR045851">
    <property type="entry name" value="AMP-bd_C_sf"/>
</dbReference>
<gene>
    <name evidence="6" type="primary">prpE</name>
    <name evidence="6" type="ORF">AVL63_03800</name>
</gene>
<evidence type="ECO:0000313" key="6">
    <source>
        <dbReference type="EMBL" id="KUG57670.1"/>
    </source>
</evidence>
<feature type="domain" description="AMP-binding enzyme C-terminal" evidence="4">
    <location>
        <begin position="559"/>
        <end position="637"/>
    </location>
</feature>
<dbReference type="OrthoDB" id="9803968at2"/>
<accession>A0A0W8ICI7</accession>
<dbReference type="Pfam" id="PF16177">
    <property type="entry name" value="ACAS_N"/>
    <property type="match status" value="1"/>
</dbReference>
<protein>
    <submittedName>
        <fullName evidence="6">Propionate--CoA ligase</fullName>
    </submittedName>
</protein>
<dbReference type="GO" id="GO:0050218">
    <property type="term" value="F:propionate-CoA ligase activity"/>
    <property type="evidence" value="ECO:0007669"/>
    <property type="project" value="TreeGrafter"/>
</dbReference>
<dbReference type="Proteomes" id="UP000054023">
    <property type="component" value="Unassembled WGS sequence"/>
</dbReference>
<dbReference type="PROSITE" id="PS00455">
    <property type="entry name" value="AMP_BINDING"/>
    <property type="match status" value="1"/>
</dbReference>
<evidence type="ECO:0000313" key="7">
    <source>
        <dbReference type="Proteomes" id="UP000054023"/>
    </source>
</evidence>
<evidence type="ECO:0000256" key="1">
    <source>
        <dbReference type="ARBA" id="ARBA00006432"/>
    </source>
</evidence>
<dbReference type="Gene3D" id="3.30.300.30">
    <property type="match status" value="1"/>
</dbReference>
<dbReference type="RefSeq" id="WP_058888907.1">
    <property type="nucleotide sequence ID" value="NZ_LQBM01000004.1"/>
</dbReference>
<dbReference type="Pfam" id="PF13193">
    <property type="entry name" value="AMP-binding_C"/>
    <property type="match status" value="1"/>
</dbReference>
<feature type="compositionally biased region" description="Low complexity" evidence="2">
    <location>
        <begin position="219"/>
        <end position="241"/>
    </location>
</feature>
<feature type="region of interest" description="Disordered" evidence="2">
    <location>
        <begin position="219"/>
        <end position="256"/>
    </location>
</feature>
<feature type="compositionally biased region" description="Polar residues" evidence="2">
    <location>
        <begin position="242"/>
        <end position="255"/>
    </location>
</feature>
<dbReference type="STRING" id="317018.AVL63_03800"/>
<organism evidence="6 7">
    <name type="scientific">Nesterenkonia jeotgali</name>
    <dbReference type="NCBI Taxonomy" id="317018"/>
    <lineage>
        <taxon>Bacteria</taxon>
        <taxon>Bacillati</taxon>
        <taxon>Actinomycetota</taxon>
        <taxon>Actinomycetes</taxon>
        <taxon>Micrococcales</taxon>
        <taxon>Micrococcaceae</taxon>
        <taxon>Nesterenkonia</taxon>
    </lineage>
</organism>
<dbReference type="InterPro" id="IPR025110">
    <property type="entry name" value="AMP-bd_C"/>
</dbReference>
<dbReference type="PANTHER" id="PTHR43347:SF3">
    <property type="entry name" value="ACYL-COA SYNTHETASE SHORT-CHAIN FAMILY MEMBER 3, MITOCHONDRIAL"/>
    <property type="match status" value="1"/>
</dbReference>
<proteinExistence type="inferred from homology"/>
<evidence type="ECO:0000259" key="4">
    <source>
        <dbReference type="Pfam" id="PF13193"/>
    </source>
</evidence>
<comment type="caution">
    <text evidence="6">The sequence shown here is derived from an EMBL/GenBank/DDBJ whole genome shotgun (WGS) entry which is preliminary data.</text>
</comment>
<reference evidence="7" key="1">
    <citation type="submission" date="2015-12" db="EMBL/GenBank/DDBJ databases">
        <authorList>
            <person name="Nair G.R."/>
            <person name="Kaur G."/>
            <person name="Mayilraj S."/>
        </authorList>
    </citation>
    <scope>NUCLEOTIDE SEQUENCE [LARGE SCALE GENOMIC DNA]</scope>
    <source>
        <strain evidence="7">CD08_7</strain>
    </source>
</reference>
<dbReference type="Pfam" id="PF00501">
    <property type="entry name" value="AMP-binding"/>
    <property type="match status" value="1"/>
</dbReference>
<sequence>MTGPSYRELHARSLAQREEFWLAAAEQVHWDREPLRALDDSAAPIYRWFPEAELNLSYNCLDRHVQAGRGDQTALIYDSAVTGTVRSYSYTELTHEVAQCAGMLRELGVAAGDRVIIYLPMIPQAPIAMLACARIGAVHSVVFGGFAAKELASRIDDASPDVVLTATGGIEPTRKVEYLPTVDEALRLASHQVRHVVVQAREGFAHSREEFAAGSNASASAISNTGSNTGSNASASASSNTDPNTDPNTDASVTSPADWHDWAGLAARAEPAAPVAVRATDPLYILYTSGTTGRPKGVVRDQGGTAVALTWSMQAIYDVGPGETMLTASDVGWVVGHSFIVYGPLLVGATTVLYEGKPVGTPDAGAFWRMIQQHRITALFTAPTALRAIRKTDPEAALVADYDISSLRHLYAAGERLDPVTQRWITDALEVPVIDNWWQTETGWPIAANPVGIEALPVKEGSATVPMAGYDVVILDAAGEELPAGQEGNIALRLPMPPGTLPTLWGDDQRYIDSYLAAFPGFYTTGDSGYLDADGYLFVMGRTDDVINVAGHRLSAGAIEAVVASHPAVAECAVIGLQDELKGQRASGFVVLKSGRTDDPKTLQSELTELVRRDIGPVADFKTVAVVAALPKTRSGKILRKTMRQIADGEQARVPSTIEDASVLEDLIPVLRPRR</sequence>
<dbReference type="PANTHER" id="PTHR43347">
    <property type="entry name" value="ACYL-COA SYNTHETASE"/>
    <property type="match status" value="1"/>
</dbReference>
<comment type="similarity">
    <text evidence="1">Belongs to the ATP-dependent AMP-binding enzyme family.</text>
</comment>
<evidence type="ECO:0000256" key="2">
    <source>
        <dbReference type="SAM" id="MobiDB-lite"/>
    </source>
</evidence>
<dbReference type="InterPro" id="IPR032387">
    <property type="entry name" value="ACAS_N"/>
</dbReference>
<dbReference type="SUPFAM" id="SSF56801">
    <property type="entry name" value="Acetyl-CoA synthetase-like"/>
    <property type="match status" value="1"/>
</dbReference>
<dbReference type="InterPro" id="IPR000873">
    <property type="entry name" value="AMP-dep_synth/lig_dom"/>
</dbReference>
<dbReference type="AlphaFoldDB" id="A0A0W8ICI7"/>
<dbReference type="InterPro" id="IPR042099">
    <property type="entry name" value="ANL_N_sf"/>
</dbReference>
<name>A0A0W8ICI7_9MICC</name>
<feature type="domain" description="AMP-dependent synthetase/ligase" evidence="3">
    <location>
        <begin position="66"/>
        <end position="494"/>
    </location>
</feature>
<dbReference type="InterPro" id="IPR020845">
    <property type="entry name" value="AMP-binding_CS"/>
</dbReference>
<evidence type="ECO:0000259" key="5">
    <source>
        <dbReference type="Pfam" id="PF16177"/>
    </source>
</evidence>
<keyword evidence="7" id="KW-1185">Reference proteome</keyword>
<dbReference type="Gene3D" id="3.40.50.12780">
    <property type="entry name" value="N-terminal domain of ligase-like"/>
    <property type="match status" value="2"/>
</dbReference>